<evidence type="ECO:0008006" key="7">
    <source>
        <dbReference type="Google" id="ProtNLM"/>
    </source>
</evidence>
<feature type="domain" description="Bacterial Ig" evidence="4">
    <location>
        <begin position="2026"/>
        <end position="2104"/>
    </location>
</feature>
<name>A0A842A2F4_9LIST</name>
<evidence type="ECO:0000259" key="4">
    <source>
        <dbReference type="Pfam" id="PF20622"/>
    </source>
</evidence>
<dbReference type="Gene3D" id="2.60.40.10">
    <property type="entry name" value="Immunoglobulins"/>
    <property type="match status" value="4"/>
</dbReference>
<dbReference type="RefSeq" id="WP_185419010.1">
    <property type="nucleotide sequence ID" value="NZ_JAARRU010000009.1"/>
</dbReference>
<dbReference type="InterPro" id="IPR046746">
    <property type="entry name" value="Big_15"/>
</dbReference>
<feature type="chain" id="PRO_5039269546" description="Bacterial Ig domain-containing protein" evidence="2">
    <location>
        <begin position="26"/>
        <end position="2190"/>
    </location>
</feature>
<proteinExistence type="predicted"/>
<dbReference type="Proteomes" id="UP000586951">
    <property type="component" value="Unassembled WGS sequence"/>
</dbReference>
<dbReference type="InterPro" id="IPR008979">
    <property type="entry name" value="Galactose-bd-like_sf"/>
</dbReference>
<protein>
    <recommendedName>
        <fullName evidence="7">Bacterial Ig domain-containing protein</fullName>
    </recommendedName>
</protein>
<organism evidence="5 6">
    <name type="scientific">Listeria booriae</name>
    <dbReference type="NCBI Taxonomy" id="1552123"/>
    <lineage>
        <taxon>Bacteria</taxon>
        <taxon>Bacillati</taxon>
        <taxon>Bacillota</taxon>
        <taxon>Bacilli</taxon>
        <taxon>Bacillales</taxon>
        <taxon>Listeriaceae</taxon>
        <taxon>Listeria</taxon>
    </lineage>
</organism>
<feature type="domain" description="Bacterial Ig" evidence="4">
    <location>
        <begin position="1762"/>
        <end position="1842"/>
    </location>
</feature>
<accession>A0A842A2F4</accession>
<evidence type="ECO:0000259" key="3">
    <source>
        <dbReference type="Pfam" id="PF17936"/>
    </source>
</evidence>
<feature type="domain" description="Bacterial Ig" evidence="4">
    <location>
        <begin position="2112"/>
        <end position="2190"/>
    </location>
</feature>
<reference evidence="5 6" key="1">
    <citation type="submission" date="2020-03" db="EMBL/GenBank/DDBJ databases">
        <title>Soil Listeria distribution.</title>
        <authorList>
            <person name="Liao J."/>
            <person name="Wiedmann M."/>
        </authorList>
    </citation>
    <scope>NUCLEOTIDE SEQUENCE [LARGE SCALE GENOMIC DNA]</scope>
    <source>
        <strain evidence="5 6">FSL L7-1427</strain>
    </source>
</reference>
<dbReference type="Pfam" id="PF20622">
    <property type="entry name" value="Big_15"/>
    <property type="match status" value="6"/>
</dbReference>
<feature type="compositionally biased region" description="Polar residues" evidence="1">
    <location>
        <begin position="49"/>
        <end position="58"/>
    </location>
</feature>
<evidence type="ECO:0000313" key="6">
    <source>
        <dbReference type="Proteomes" id="UP000586951"/>
    </source>
</evidence>
<feature type="domain" description="Bacterial Ig" evidence="4">
    <location>
        <begin position="1673"/>
        <end position="1753"/>
    </location>
</feature>
<gene>
    <name evidence="5" type="ORF">HB907_17355</name>
</gene>
<keyword evidence="2" id="KW-0732">Signal</keyword>
<feature type="domain" description="Bacterial Ig" evidence="4">
    <location>
        <begin position="1937"/>
        <end position="2018"/>
    </location>
</feature>
<dbReference type="InterPro" id="IPR013783">
    <property type="entry name" value="Ig-like_fold"/>
</dbReference>
<feature type="signal peptide" evidence="2">
    <location>
        <begin position="1"/>
        <end position="25"/>
    </location>
</feature>
<evidence type="ECO:0000256" key="2">
    <source>
        <dbReference type="SAM" id="SignalP"/>
    </source>
</evidence>
<feature type="region of interest" description="Disordered" evidence="1">
    <location>
        <begin position="45"/>
        <end position="66"/>
    </location>
</feature>
<dbReference type="InterPro" id="IPR041498">
    <property type="entry name" value="Big_6"/>
</dbReference>
<dbReference type="Gene3D" id="2.60.120.260">
    <property type="entry name" value="Galactose-binding domain-like"/>
    <property type="match status" value="1"/>
</dbReference>
<sequence length="2190" mass="224673">MINKKRVNKVTKLTVASAIAFSALAQPLGTLVTVKAAEAPATTKAENKLLQSTTSNENAGEKSKSNLKASKALIENPNFTINTSTSTMPGWNFGTRLGLGVGPEAGALQKNLSLSGIANDWYQVNTSMGVFQVRDGGNITNTLQILTNFKNNQSPYYVIYQNVKTVPGEEYTFSFKAQRHYNNTIGINICDNTETIISSTPFMTQDYTSGYKDFSNTFTARSSETRVEMVIKVATTPGTSGYGIDLSHGASVTPTDTTAPDAPTVTPVYNTDTAIKGSGEANCDVTVTLESGDVVTGRTDANGNFNITIPAQAAGKRIKVTLTDGAGNESNPTTVTVLAKSVAAPTINTVTTDDTTVKGTGIPGQRVYYKVGSADWYEYRYATVGADGTYSFLITNQPAGTLISVKHTVGGIDSTVATTTVIQGTVAAPTINSVKSDDTTVKGTGIPGATVTVTIAGQDRTATVGQDGNYSVIIPAQAVGTVITAKQTLNGKTSDPVSTTVTQGTVAAPTIGAVTTDDEKVTGTGINGATVTVKVGNQEYTATVENDRYSIDIAKQPVGTEITAKQTLNGETSSSVSTTVTQGTVAAPTISAVTTDDDTVKGTGINGATVKVTVGGQEYPATVTDGKYSVTIPKQAFGTEITATQTLNGKTSSDVKTTVTQGTVAPPTINPVTTDDEIVKGTGINGATVTVMIGNQEYPATVTNNEYSVAVPKQPSGTIISAKQTLNGKTSDLATTTVGQGTVAAPTINSLTSDDVMARGTGISGAVVTITIGTHTYTGTVINGNYAIEIPKQAAGTVVYAKQTLFGQTSTDAQTTVTQGSVSVPTINTVTTDSTTVTGSGINGATVTVKIGNQEYPATVANGSYSVTIPKQAFGTEITAKQSLGGKTSDAASTTVTQGTVANPTINAVTSNDTIVTGSGITGATVTLSIGGQDYPGTVTNGAYSITIPKQAAGTEIKAKQSLNSQTSGSVSTIVTQGTLAAPTINDYTVGDGYVTGSAPAGASKVALYVGDQLIRYATVTDGKYRVYAGDNAAMGVAGTAFQVAGVDASGGIGAKASSTVKPSATVVAPTINDFYARDAYAKGTATGASKVTLYVNNVAVRTATVAADGSYSIYAGDQPSLATAGNTFQVQATNAAGKTSTKTTATVKEKLAAPTINDYYAGDAYAKGIAAGASKVTLYVNNVAVRTASVAADGSYSIYTGDQAPLTTAGNTFQVQSTSAAGTTSTKTTGTVKAKTVVTAPTIKDYYVGDAYAKGIAAGASKVTLYVNNVAVRTAAVAADGSYSIYAGDQPYLATAGNTFQVQSTTASGATSTKTTATVKEKVVAPTINDFYAGDAYAKGIATGASKVTLYVNNVAVRTAAVAANGTYSIYTGDQASLGTAGNTFQVQSTTAAGTTSTKTTGTVKAKATVVAPTINDFYAGDAYAKGIATGASKVTLYVNNVAVRTAAVAANGTYSIYTGDQASLGTAGNTFQIQSTTASGATSTKTTGTVKAKATVVAPTINDFYAGDAYAKGVATGASKVTLYVNNVAVRTAAVAANGTYTIYTGDQATLGTAGNTFQIQSTTAAGATSTKTTGTVKARIAAPTISDYYTTDVYAKGTAPAGATRVALYVQNVLVRYATVTGGKYTIYTGDQSYLRTAGNTFQVAAVDANGNIGTKATGTVKVDDRAAYKLTANDYNIATDETVTGTAGSSITRVQIEVDGVVKRQTTVGAGGNYAIYAKDLITSTNNIVKIIGFDAQGVERNRATANVKNESSTAYALTASDYNIATDETVVGTAGSSVSRVQIEVDGVIKRQTAVGADGKYAIYAKDVIKNTGNVVKIIALDAQGNERNRATVTVKNESSTAYQVTAGAYNIATDETVTGTAGSSITRVQIEVDGVIKRQTSVGADGKYAIYAKDVIKNTGNVVKIIGLDAQGNERNRATVTVKNESSTANQVTAGAYNIATDETVTGTAGSNITRVQIEVDGVIKRQTSVGADGKYTIYAKDVIKNTGNVVKIIGLDAQGNERNRATVTVKNETPATYNMTVAQYNTITDQYVTGTADAAITKVKIIVNNVDARSTTTSNGKYSIYASDKITSSTDAVQIVGYDANGTEVKRMTVPVVSVDPAARAITVADYTLRSSSITGTFGSDIKKVQLFVDGAFARQGAITGNAFEIYAQDKVTSATQVVQIVGFDGSGVEIARQNVTVK</sequence>
<evidence type="ECO:0000256" key="1">
    <source>
        <dbReference type="SAM" id="MobiDB-lite"/>
    </source>
</evidence>
<dbReference type="SUPFAM" id="SSF49785">
    <property type="entry name" value="Galactose-binding domain-like"/>
    <property type="match status" value="1"/>
</dbReference>
<dbReference type="EMBL" id="JAARRU010000009">
    <property type="protein sequence ID" value="MBC1567179.1"/>
    <property type="molecule type" value="Genomic_DNA"/>
</dbReference>
<evidence type="ECO:0000313" key="5">
    <source>
        <dbReference type="EMBL" id="MBC1567179.1"/>
    </source>
</evidence>
<feature type="domain" description="Bacterial Ig" evidence="3">
    <location>
        <begin position="259"/>
        <end position="337"/>
    </location>
</feature>
<feature type="domain" description="Bacterial Ig" evidence="4">
    <location>
        <begin position="1849"/>
        <end position="1930"/>
    </location>
</feature>
<dbReference type="NCBIfam" id="NF033510">
    <property type="entry name" value="Ca_tandemer"/>
    <property type="match status" value="2"/>
</dbReference>
<feature type="domain" description="Bacterial Ig" evidence="3">
    <location>
        <begin position="427"/>
        <end position="502"/>
    </location>
</feature>
<comment type="caution">
    <text evidence="5">The sequence shown here is derived from an EMBL/GenBank/DDBJ whole genome shotgun (WGS) entry which is preliminary data.</text>
</comment>
<dbReference type="Pfam" id="PF17936">
    <property type="entry name" value="Big_6"/>
    <property type="match status" value="2"/>
</dbReference>